<protein>
    <submittedName>
        <fullName evidence="3">Ca2+-binding EF-hand superfamily protein</fullName>
    </submittedName>
</protein>
<dbReference type="SMART" id="SM00054">
    <property type="entry name" value="EFh"/>
    <property type="match status" value="2"/>
</dbReference>
<evidence type="ECO:0000313" key="4">
    <source>
        <dbReference type="Proteomes" id="UP000564677"/>
    </source>
</evidence>
<dbReference type="InterPro" id="IPR018247">
    <property type="entry name" value="EF_Hand_1_Ca_BS"/>
</dbReference>
<gene>
    <name evidence="3" type="ORF">FHR20_004368</name>
</gene>
<dbReference type="RefSeq" id="WP_167301494.1">
    <property type="nucleotide sequence ID" value="NZ_JAASQV010000007.1"/>
</dbReference>
<evidence type="ECO:0000256" key="1">
    <source>
        <dbReference type="SAM" id="MobiDB-lite"/>
    </source>
</evidence>
<comment type="caution">
    <text evidence="3">The sequence shown here is derived from an EMBL/GenBank/DDBJ whole genome shotgun (WGS) entry which is preliminary data.</text>
</comment>
<dbReference type="Gene3D" id="1.10.238.10">
    <property type="entry name" value="EF-hand"/>
    <property type="match status" value="1"/>
</dbReference>
<dbReference type="InterPro" id="IPR002048">
    <property type="entry name" value="EF_hand_dom"/>
</dbReference>
<organism evidence="3 4">
    <name type="scientific">Sphingomonas leidyi</name>
    <dbReference type="NCBI Taxonomy" id="68569"/>
    <lineage>
        <taxon>Bacteria</taxon>
        <taxon>Pseudomonadati</taxon>
        <taxon>Pseudomonadota</taxon>
        <taxon>Alphaproteobacteria</taxon>
        <taxon>Sphingomonadales</taxon>
        <taxon>Sphingomonadaceae</taxon>
        <taxon>Sphingomonas</taxon>
    </lineage>
</organism>
<feature type="compositionally biased region" description="Low complexity" evidence="1">
    <location>
        <begin position="15"/>
        <end position="40"/>
    </location>
</feature>
<feature type="domain" description="EF-hand" evidence="2">
    <location>
        <begin position="88"/>
        <end position="123"/>
    </location>
</feature>
<dbReference type="PROSITE" id="PS00018">
    <property type="entry name" value="EF_HAND_1"/>
    <property type="match status" value="1"/>
</dbReference>
<dbReference type="SUPFAM" id="SSF47473">
    <property type="entry name" value="EF-hand"/>
    <property type="match status" value="1"/>
</dbReference>
<dbReference type="AlphaFoldDB" id="A0A7X5V3R8"/>
<keyword evidence="4" id="KW-1185">Reference proteome</keyword>
<accession>A0A7X5V3R8</accession>
<dbReference type="PROSITE" id="PS50222">
    <property type="entry name" value="EF_HAND_2"/>
    <property type="match status" value="2"/>
</dbReference>
<feature type="region of interest" description="Disordered" evidence="1">
    <location>
        <begin position="1"/>
        <end position="42"/>
    </location>
</feature>
<dbReference type="EMBL" id="JAASQV010000007">
    <property type="protein sequence ID" value="NIJ67384.1"/>
    <property type="molecule type" value="Genomic_DNA"/>
</dbReference>
<reference evidence="3 4" key="1">
    <citation type="submission" date="2020-03" db="EMBL/GenBank/DDBJ databases">
        <title>Genomic Encyclopedia of Type Strains, Phase IV (KMG-IV): sequencing the most valuable type-strain genomes for metagenomic binning, comparative biology and taxonomic classification.</title>
        <authorList>
            <person name="Goeker M."/>
        </authorList>
    </citation>
    <scope>NUCLEOTIDE SEQUENCE [LARGE SCALE GENOMIC DNA]</scope>
    <source>
        <strain evidence="3 4">DSM 4733</strain>
    </source>
</reference>
<dbReference type="GO" id="GO:0005509">
    <property type="term" value="F:calcium ion binding"/>
    <property type="evidence" value="ECO:0007669"/>
    <property type="project" value="InterPro"/>
</dbReference>
<dbReference type="InterPro" id="IPR011992">
    <property type="entry name" value="EF-hand-dom_pair"/>
</dbReference>
<dbReference type="CDD" id="cd00051">
    <property type="entry name" value="EFh"/>
    <property type="match status" value="1"/>
</dbReference>
<dbReference type="Proteomes" id="UP000564677">
    <property type="component" value="Unassembled WGS sequence"/>
</dbReference>
<dbReference type="Pfam" id="PF13202">
    <property type="entry name" value="EF-hand_5"/>
    <property type="match status" value="1"/>
</dbReference>
<proteinExistence type="predicted"/>
<feature type="domain" description="EF-hand" evidence="2">
    <location>
        <begin position="42"/>
        <end position="77"/>
    </location>
</feature>
<evidence type="ECO:0000313" key="3">
    <source>
        <dbReference type="EMBL" id="NIJ67384.1"/>
    </source>
</evidence>
<evidence type="ECO:0000259" key="2">
    <source>
        <dbReference type="PROSITE" id="PS50222"/>
    </source>
</evidence>
<name>A0A7X5V3R8_9SPHN</name>
<sequence>MQDNTQPAQGAAQEASPTPGQPAAAASAATGPVATPAATQEQVAQAVGRDFGSYDKDGDGRLDATEFAAWMGALRKAAEPNFQPGSAEAATWANQAFASADTDKSASVNKQELTVFLTPKQPG</sequence>